<evidence type="ECO:0000256" key="2">
    <source>
        <dbReference type="ARBA" id="ARBA00009347"/>
    </source>
</evidence>
<accession>A0A2W5ZIX9</accession>
<evidence type="ECO:0000313" key="13">
    <source>
        <dbReference type="Proteomes" id="UP000606991"/>
    </source>
</evidence>
<dbReference type="FunFam" id="1.10.540.10:FF:000002">
    <property type="entry name" value="Acyl-CoA dehydrogenase FadE19"/>
    <property type="match status" value="1"/>
</dbReference>
<dbReference type="SUPFAM" id="SSF47203">
    <property type="entry name" value="Acyl-CoA dehydrogenase C-terminal domain-like"/>
    <property type="match status" value="1"/>
</dbReference>
<evidence type="ECO:0000313" key="11">
    <source>
        <dbReference type="EMBL" id="PZR82756.1"/>
    </source>
</evidence>
<reference evidence="10 13" key="3">
    <citation type="submission" date="2020-10" db="EMBL/GenBank/DDBJ databases">
        <title>Ca. Dormibacterota MAGs.</title>
        <authorList>
            <person name="Montgomery K."/>
        </authorList>
    </citation>
    <scope>NUCLEOTIDE SEQUENCE [LARGE SCALE GENOMIC DNA]</scope>
    <source>
        <strain evidence="10">SC8812_S17_18</strain>
    </source>
</reference>
<evidence type="ECO:0000256" key="4">
    <source>
        <dbReference type="ARBA" id="ARBA00022827"/>
    </source>
</evidence>
<evidence type="ECO:0000256" key="5">
    <source>
        <dbReference type="ARBA" id="ARBA00023002"/>
    </source>
</evidence>
<dbReference type="Gene3D" id="1.10.540.10">
    <property type="entry name" value="Acyl-CoA dehydrogenase/oxidase, N-terminal domain"/>
    <property type="match status" value="1"/>
</dbReference>
<dbReference type="AlphaFoldDB" id="A0A2W5ZIX9"/>
<dbReference type="Pfam" id="PF02771">
    <property type="entry name" value="Acyl-CoA_dh_N"/>
    <property type="match status" value="1"/>
</dbReference>
<evidence type="ECO:0000256" key="6">
    <source>
        <dbReference type="RuleBase" id="RU362125"/>
    </source>
</evidence>
<dbReference type="GO" id="GO:0003995">
    <property type="term" value="F:acyl-CoA dehydrogenase activity"/>
    <property type="evidence" value="ECO:0007669"/>
    <property type="project" value="InterPro"/>
</dbReference>
<dbReference type="Gene3D" id="2.40.110.10">
    <property type="entry name" value="Butyryl-CoA Dehydrogenase, subunit A, domain 2"/>
    <property type="match status" value="1"/>
</dbReference>
<dbReference type="PROSITE" id="PS00072">
    <property type="entry name" value="ACYL_COA_DH_1"/>
    <property type="match status" value="1"/>
</dbReference>
<organism evidence="11 12">
    <name type="scientific">Candidatus Aeolococcus gillhamiae</name>
    <dbReference type="NCBI Taxonomy" id="3127015"/>
    <lineage>
        <taxon>Bacteria</taxon>
        <taxon>Bacillati</taxon>
        <taxon>Candidatus Dormiibacterota</taxon>
        <taxon>Candidatus Dormibacteria</taxon>
        <taxon>Candidatus Aeolococcales</taxon>
        <taxon>Candidatus Aeolococcaceae</taxon>
        <taxon>Candidatus Aeolococcus</taxon>
    </lineage>
</organism>
<feature type="domain" description="Acyl-CoA dehydrogenase/oxidase N-terminal" evidence="9">
    <location>
        <begin position="6"/>
        <end position="117"/>
    </location>
</feature>
<sequence>MNFDLTDEQRQIRSTVRAFAQDEVAPRAAAYDESGEFPYDLVAGMANLGLFALPFPQSVGGAGGDFLSYCLALEEIARADAAVAITLEAAVSLGISPIVSFGTSEQQERWLPELLAGTKLWAFGLTEAEAGSDAGGTRTRAERSDGEWVINGGKVFITNAGTEISAGVTVTAVTGNADGEPQISAIAVERGTPGYSQAAKYRKLGWHASDTRELVFADCHVPQTNMIGTEGGGYRQFLQILEGGRVAIAALSVGLAQACLDASLSYSVQRHQFGQPIARFQATQFKLADMATQIELSRLMTWRAAGAIDAGRSAAPYASMAKLHASEVATACANQAVQIHGGYGFMEESPVARYYRDVKVNEIGEGTSEVQRILIARHLLEDLMEI</sequence>
<dbReference type="PIRSF" id="PIRSF016578">
    <property type="entry name" value="HsaA"/>
    <property type="match status" value="1"/>
</dbReference>
<dbReference type="Proteomes" id="UP000248724">
    <property type="component" value="Unassembled WGS sequence"/>
</dbReference>
<reference evidence="11" key="2">
    <citation type="submission" date="2018-05" db="EMBL/GenBank/DDBJ databases">
        <authorList>
            <person name="Ferrari B."/>
        </authorList>
    </citation>
    <scope>NUCLEOTIDE SEQUENCE</scope>
    <source>
        <strain evidence="11">RRmetagenome_bin12</strain>
    </source>
</reference>
<keyword evidence="5 6" id="KW-0560">Oxidoreductase</keyword>
<dbReference type="PANTHER" id="PTHR43884">
    <property type="entry name" value="ACYL-COA DEHYDROGENASE"/>
    <property type="match status" value="1"/>
</dbReference>
<feature type="domain" description="Acyl-CoA dehydrogenase/oxidase C-terminal" evidence="7">
    <location>
        <begin position="231"/>
        <end position="380"/>
    </location>
</feature>
<keyword evidence="4 6" id="KW-0274">FAD</keyword>
<dbReference type="Proteomes" id="UP000606991">
    <property type="component" value="Unassembled WGS sequence"/>
</dbReference>
<dbReference type="PANTHER" id="PTHR43884:SF12">
    <property type="entry name" value="ISOVALERYL-COA DEHYDROGENASE, MITOCHONDRIAL-RELATED"/>
    <property type="match status" value="1"/>
</dbReference>
<dbReference type="InterPro" id="IPR006089">
    <property type="entry name" value="Acyl-CoA_DH_CS"/>
</dbReference>
<keyword evidence="3 6" id="KW-0285">Flavoprotein</keyword>
<reference evidence="11 12" key="1">
    <citation type="journal article" date="2017" name="Nature">
        <title>Atmospheric trace gases support primary production in Antarctic desert surface soil.</title>
        <authorList>
            <person name="Ji M."/>
            <person name="Greening C."/>
            <person name="Vanwonterghem I."/>
            <person name="Carere C.R."/>
            <person name="Bay S.K."/>
            <person name="Steen J.A."/>
            <person name="Montgomery K."/>
            <person name="Lines T."/>
            <person name="Beardall J."/>
            <person name="van Dorst J."/>
            <person name="Snape I."/>
            <person name="Stott M.B."/>
            <person name="Hugenholtz P."/>
            <person name="Ferrari B.C."/>
        </authorList>
    </citation>
    <scope>NUCLEOTIDE SEQUENCE [LARGE SCALE GENOMIC DNA]</scope>
    <source>
        <strain evidence="11">RRmetagenome_bin12</strain>
    </source>
</reference>
<dbReference type="FunFam" id="1.20.140.10:FF:000001">
    <property type="entry name" value="Acyl-CoA dehydrogenase"/>
    <property type="match status" value="1"/>
</dbReference>
<feature type="domain" description="Acyl-CoA oxidase/dehydrogenase middle" evidence="8">
    <location>
        <begin position="122"/>
        <end position="219"/>
    </location>
</feature>
<evidence type="ECO:0000259" key="8">
    <source>
        <dbReference type="Pfam" id="PF02770"/>
    </source>
</evidence>
<dbReference type="Gene3D" id="1.20.140.10">
    <property type="entry name" value="Butyryl-CoA Dehydrogenase, subunit A, domain 3"/>
    <property type="match status" value="1"/>
</dbReference>
<proteinExistence type="inferred from homology"/>
<dbReference type="PROSITE" id="PS00073">
    <property type="entry name" value="ACYL_COA_DH_2"/>
    <property type="match status" value="1"/>
</dbReference>
<dbReference type="EMBL" id="QHBU01000059">
    <property type="protein sequence ID" value="PZR82756.1"/>
    <property type="molecule type" value="Genomic_DNA"/>
</dbReference>
<evidence type="ECO:0000313" key="12">
    <source>
        <dbReference type="Proteomes" id="UP000248724"/>
    </source>
</evidence>
<evidence type="ECO:0000313" key="10">
    <source>
        <dbReference type="EMBL" id="MBJ7596023.1"/>
    </source>
</evidence>
<name>A0A2W5ZIX9_9BACT</name>
<dbReference type="InterPro" id="IPR009100">
    <property type="entry name" value="AcylCoA_DH/oxidase_NM_dom_sf"/>
</dbReference>
<dbReference type="EMBL" id="JAEKNS010000145">
    <property type="protein sequence ID" value="MBJ7596023.1"/>
    <property type="molecule type" value="Genomic_DNA"/>
</dbReference>
<dbReference type="GO" id="GO:0050660">
    <property type="term" value="F:flavin adenine dinucleotide binding"/>
    <property type="evidence" value="ECO:0007669"/>
    <property type="project" value="InterPro"/>
</dbReference>
<comment type="caution">
    <text evidence="11">The sequence shown here is derived from an EMBL/GenBank/DDBJ whole genome shotgun (WGS) entry which is preliminary data.</text>
</comment>
<dbReference type="FunFam" id="2.40.110.10:FF:000009">
    <property type="entry name" value="Acyl-CoA dehydrogenase"/>
    <property type="match status" value="1"/>
</dbReference>
<evidence type="ECO:0000259" key="9">
    <source>
        <dbReference type="Pfam" id="PF02771"/>
    </source>
</evidence>
<dbReference type="InterPro" id="IPR036250">
    <property type="entry name" value="AcylCo_DH-like_C"/>
</dbReference>
<dbReference type="InterPro" id="IPR006091">
    <property type="entry name" value="Acyl-CoA_Oxase/DH_mid-dom"/>
</dbReference>
<dbReference type="Pfam" id="PF02770">
    <property type="entry name" value="Acyl-CoA_dh_M"/>
    <property type="match status" value="1"/>
</dbReference>
<dbReference type="RefSeq" id="WP_337313675.1">
    <property type="nucleotide sequence ID" value="NZ_JAEKNS010000145.1"/>
</dbReference>
<dbReference type="InterPro" id="IPR037069">
    <property type="entry name" value="AcylCoA_DH/ox_N_sf"/>
</dbReference>
<evidence type="ECO:0000256" key="3">
    <source>
        <dbReference type="ARBA" id="ARBA00022630"/>
    </source>
</evidence>
<dbReference type="Pfam" id="PF00441">
    <property type="entry name" value="Acyl-CoA_dh_1"/>
    <property type="match status" value="1"/>
</dbReference>
<protein>
    <submittedName>
        <fullName evidence="10 11">Acyl-CoA dehydrogenase</fullName>
    </submittedName>
</protein>
<dbReference type="InterPro" id="IPR046373">
    <property type="entry name" value="Acyl-CoA_Oxase/DH_mid-dom_sf"/>
</dbReference>
<dbReference type="InterPro" id="IPR009075">
    <property type="entry name" value="AcylCo_DH/oxidase_C"/>
</dbReference>
<accession>A0A934K3B9</accession>
<comment type="cofactor">
    <cofactor evidence="1 6">
        <name>FAD</name>
        <dbReference type="ChEBI" id="CHEBI:57692"/>
    </cofactor>
</comment>
<gene>
    <name evidence="11" type="ORF">DLM65_03320</name>
    <name evidence="10" type="ORF">JF886_14425</name>
</gene>
<comment type="similarity">
    <text evidence="2 6">Belongs to the acyl-CoA dehydrogenase family.</text>
</comment>
<evidence type="ECO:0000259" key="7">
    <source>
        <dbReference type="Pfam" id="PF00441"/>
    </source>
</evidence>
<dbReference type="InterPro" id="IPR013786">
    <property type="entry name" value="AcylCoA_DH/ox_N"/>
</dbReference>
<evidence type="ECO:0000256" key="1">
    <source>
        <dbReference type="ARBA" id="ARBA00001974"/>
    </source>
</evidence>
<dbReference type="SUPFAM" id="SSF56645">
    <property type="entry name" value="Acyl-CoA dehydrogenase NM domain-like"/>
    <property type="match status" value="1"/>
</dbReference>